<keyword evidence="2" id="KW-0489">Methyltransferase</keyword>
<dbReference type="GO" id="GO:0032259">
    <property type="term" value="P:methylation"/>
    <property type="evidence" value="ECO:0007669"/>
    <property type="project" value="UniProtKB-KW"/>
</dbReference>
<accession>A0A1H4DKY8</accession>
<dbReference type="GO" id="GO:0008757">
    <property type="term" value="F:S-adenosylmethionine-dependent methyltransferase activity"/>
    <property type="evidence" value="ECO:0007669"/>
    <property type="project" value="InterPro"/>
</dbReference>
<dbReference type="AlphaFoldDB" id="A0A1H4DKY8"/>
<dbReference type="Gene3D" id="3.40.50.150">
    <property type="entry name" value="Vaccinia Virus protein VP39"/>
    <property type="match status" value="1"/>
</dbReference>
<dbReference type="STRING" id="525918.SAMN05660964_02297"/>
<reference evidence="2 3" key="1">
    <citation type="submission" date="2016-10" db="EMBL/GenBank/DDBJ databases">
        <authorList>
            <person name="de Groot N.N."/>
        </authorList>
    </citation>
    <scope>NUCLEOTIDE SEQUENCE [LARGE SCALE GENOMIC DNA]</scope>
    <source>
        <strain evidence="2 3">DSM 21228</strain>
    </source>
</reference>
<sequence>MDISEPNRGREREKTLEKSIYYSDGYFSLPQLYSQSQQIHDIHNLRPLNIIEVGLGNGFTSSFLKRAGYEVTTVDINKSLEPDICCSIEEIPSKINDKTFDLVVCCEVLEHMEFEEFERNIKILKLLGNRLYLTLPVYVSSYGFGISVKLPRIRKNIPLYIDIPRNKLLDKEHFWEVGSNKNTSKNNLINILSSHYTNIKTSRYVLNPYHMAFFCNTEIS</sequence>
<gene>
    <name evidence="2" type="ORF">SAMN05660964_02297</name>
</gene>
<dbReference type="Pfam" id="PF08241">
    <property type="entry name" value="Methyltransf_11"/>
    <property type="match status" value="1"/>
</dbReference>
<proteinExistence type="predicted"/>
<organism evidence="2 3">
    <name type="scientific">Thiothrix caldifontis</name>
    <dbReference type="NCBI Taxonomy" id="525918"/>
    <lineage>
        <taxon>Bacteria</taxon>
        <taxon>Pseudomonadati</taxon>
        <taxon>Pseudomonadota</taxon>
        <taxon>Gammaproteobacteria</taxon>
        <taxon>Thiotrichales</taxon>
        <taxon>Thiotrichaceae</taxon>
        <taxon>Thiothrix</taxon>
    </lineage>
</organism>
<feature type="domain" description="Methyltransferase type 11" evidence="1">
    <location>
        <begin position="52"/>
        <end position="117"/>
    </location>
</feature>
<dbReference type="EMBL" id="FNQP01000012">
    <property type="protein sequence ID" value="SEA73483.1"/>
    <property type="molecule type" value="Genomic_DNA"/>
</dbReference>
<keyword evidence="2" id="KW-0808">Transferase</keyword>
<evidence type="ECO:0000313" key="2">
    <source>
        <dbReference type="EMBL" id="SEA73483.1"/>
    </source>
</evidence>
<dbReference type="InterPro" id="IPR029063">
    <property type="entry name" value="SAM-dependent_MTases_sf"/>
</dbReference>
<evidence type="ECO:0000259" key="1">
    <source>
        <dbReference type="Pfam" id="PF08241"/>
    </source>
</evidence>
<evidence type="ECO:0000313" key="3">
    <source>
        <dbReference type="Proteomes" id="UP000199397"/>
    </source>
</evidence>
<dbReference type="CDD" id="cd02440">
    <property type="entry name" value="AdoMet_MTases"/>
    <property type="match status" value="1"/>
</dbReference>
<name>A0A1H4DKY8_9GAMM</name>
<dbReference type="InterPro" id="IPR013216">
    <property type="entry name" value="Methyltransf_11"/>
</dbReference>
<dbReference type="Proteomes" id="UP000199397">
    <property type="component" value="Unassembled WGS sequence"/>
</dbReference>
<dbReference type="SUPFAM" id="SSF53335">
    <property type="entry name" value="S-adenosyl-L-methionine-dependent methyltransferases"/>
    <property type="match status" value="1"/>
</dbReference>
<keyword evidence="3" id="KW-1185">Reference proteome</keyword>
<protein>
    <submittedName>
        <fullName evidence="2">Methyltransferase domain-containing protein</fullName>
    </submittedName>
</protein>